<keyword evidence="1" id="KW-0928">Hypersensitive response elicitation</keyword>
<keyword evidence="2" id="KW-0732">Signal</keyword>
<dbReference type="SMART" id="SM01187">
    <property type="entry name" value="Elicitin"/>
    <property type="match status" value="1"/>
</dbReference>
<evidence type="ECO:0000256" key="2">
    <source>
        <dbReference type="SAM" id="SignalP"/>
    </source>
</evidence>
<feature type="chain" id="PRO_5001754143" description="Elicitin" evidence="2">
    <location>
        <begin position="27"/>
        <end position="143"/>
    </location>
</feature>
<accession>A0A081ABQ3</accession>
<dbReference type="EMBL" id="ANJA01001563">
    <property type="protein sequence ID" value="ETO76314.1"/>
    <property type="molecule type" value="Genomic_DNA"/>
</dbReference>
<comment type="caution">
    <text evidence="3">The sequence shown here is derived from an EMBL/GenBank/DDBJ whole genome shotgun (WGS) entry which is preliminary data.</text>
</comment>
<sequence length="143" mass="16254">MMHHFVFTSAATILLLLYLFARTGFAIELCSPVVSHLVKNTLDNGRLFSSCSVNKSRRRVRVSSLFDVLDFPERDFLVFCRSPECTKPIQTLLHAIPTRCLVTYCGSARNISEEISMLADKCAVATRAADKTDEEYLYKYFLD</sequence>
<dbReference type="Proteomes" id="UP000028582">
    <property type="component" value="Unassembled WGS sequence"/>
</dbReference>
<comment type="similarity">
    <text evidence="1">Belongs to the elicitin family.</text>
</comment>
<dbReference type="InterPro" id="IPR002200">
    <property type="entry name" value="Elicitin"/>
</dbReference>
<comment type="subcellular location">
    <subcellularLocation>
        <location evidence="1">Secreted</location>
    </subcellularLocation>
</comment>
<dbReference type="Pfam" id="PF00964">
    <property type="entry name" value="Elicitin"/>
    <property type="match status" value="1"/>
</dbReference>
<dbReference type="GO" id="GO:0052040">
    <property type="term" value="P:symbiont-mediated perturbation of host programmed cell death"/>
    <property type="evidence" value="ECO:0007669"/>
    <property type="project" value="UniProtKB-UniRule"/>
</dbReference>
<dbReference type="AlphaFoldDB" id="A0A081ABQ3"/>
<gene>
    <name evidence="3" type="ORF">F444_08264</name>
</gene>
<name>A0A081ABQ3_PHYNI</name>
<reference evidence="3 4" key="1">
    <citation type="submission" date="2013-11" db="EMBL/GenBank/DDBJ databases">
        <title>The Genome Sequence of Phytophthora parasitica P1976.</title>
        <authorList>
            <consortium name="The Broad Institute Genomics Platform"/>
            <person name="Russ C."/>
            <person name="Tyler B."/>
            <person name="Panabieres F."/>
            <person name="Shan W."/>
            <person name="Tripathy S."/>
            <person name="Grunwald N."/>
            <person name="Machado M."/>
            <person name="Johnson C.S."/>
            <person name="Walker B."/>
            <person name="Young S."/>
            <person name="Zeng Q."/>
            <person name="Gargeya S."/>
            <person name="Fitzgerald M."/>
            <person name="Haas B."/>
            <person name="Abouelleil A."/>
            <person name="Allen A.W."/>
            <person name="Alvarado L."/>
            <person name="Arachchi H.M."/>
            <person name="Berlin A.M."/>
            <person name="Chapman S.B."/>
            <person name="Gainer-Dewar J."/>
            <person name="Goldberg J."/>
            <person name="Griggs A."/>
            <person name="Gujja S."/>
            <person name="Hansen M."/>
            <person name="Howarth C."/>
            <person name="Imamovic A."/>
            <person name="Ireland A."/>
            <person name="Larimer J."/>
            <person name="McCowan C."/>
            <person name="Murphy C."/>
            <person name="Pearson M."/>
            <person name="Poon T.W."/>
            <person name="Priest M."/>
            <person name="Roberts A."/>
            <person name="Saif S."/>
            <person name="Shea T."/>
            <person name="Sisk P."/>
            <person name="Sykes S."/>
            <person name="Wortman J."/>
            <person name="Nusbaum C."/>
            <person name="Birren B."/>
        </authorList>
    </citation>
    <scope>NUCLEOTIDE SEQUENCE [LARGE SCALE GENOMIC DNA]</scope>
    <source>
        <strain evidence="3 4">P1976</strain>
    </source>
</reference>
<evidence type="ECO:0000256" key="1">
    <source>
        <dbReference type="RuleBase" id="RU368111"/>
    </source>
</evidence>
<dbReference type="OrthoDB" id="10396750at2759"/>
<dbReference type="GO" id="GO:0005576">
    <property type="term" value="C:extracellular region"/>
    <property type="evidence" value="ECO:0007669"/>
    <property type="project" value="UniProtKB-SubCell"/>
</dbReference>
<keyword evidence="1" id="KW-0964">Secreted</keyword>
<evidence type="ECO:0000313" key="4">
    <source>
        <dbReference type="Proteomes" id="UP000028582"/>
    </source>
</evidence>
<protein>
    <recommendedName>
        <fullName evidence="1">Elicitin</fullName>
    </recommendedName>
</protein>
<organism evidence="3 4">
    <name type="scientific">Phytophthora nicotianae P1976</name>
    <dbReference type="NCBI Taxonomy" id="1317066"/>
    <lineage>
        <taxon>Eukaryota</taxon>
        <taxon>Sar</taxon>
        <taxon>Stramenopiles</taxon>
        <taxon>Oomycota</taxon>
        <taxon>Peronosporomycetes</taxon>
        <taxon>Peronosporales</taxon>
        <taxon>Peronosporaceae</taxon>
        <taxon>Phytophthora</taxon>
    </lineage>
</organism>
<proteinExistence type="inferred from homology"/>
<comment type="function">
    <text evidence="1">Induces local and distal defense responses (incompatible hypersensitive reaction) in plants from the solanaceae and cruciferae families. Elicits leaf necrosis and causes the accumulation of pathogenesis-related proteins. Might interact with the lipidic molecules of the plasma membrane.</text>
</comment>
<feature type="signal peptide" evidence="2">
    <location>
        <begin position="1"/>
        <end position="26"/>
    </location>
</feature>
<keyword evidence="1" id="KW-1015">Disulfide bond</keyword>
<evidence type="ECO:0000313" key="3">
    <source>
        <dbReference type="EMBL" id="ETO76314.1"/>
    </source>
</evidence>